<dbReference type="InterPro" id="IPR045871">
    <property type="entry name" value="AHP1-5/YPD1"/>
</dbReference>
<protein>
    <recommendedName>
        <fullName evidence="7">Histidine-containing phosphotransfer protein</fullName>
    </recommendedName>
</protein>
<dbReference type="CDD" id="cd00088">
    <property type="entry name" value="HPT"/>
    <property type="match status" value="1"/>
</dbReference>
<comment type="function">
    <text evidence="7">Functions as a two-component phosphorelay mediators between cytokinin sensor histidine kinases and response regulators (B-type ARRs). Plays an important role in propagating cytokinin signal transduction.</text>
</comment>
<dbReference type="AlphaFoldDB" id="A0AAN9FA63"/>
<dbReference type="Pfam" id="PF01627">
    <property type="entry name" value="Hpt"/>
    <property type="match status" value="1"/>
</dbReference>
<proteinExistence type="predicted"/>
<dbReference type="Gene3D" id="1.20.120.160">
    <property type="entry name" value="HPT domain"/>
    <property type="match status" value="1"/>
</dbReference>
<feature type="modified residue" description="Phosphohistidine" evidence="6">
    <location>
        <position position="122"/>
    </location>
</feature>
<keyword evidence="10" id="KW-1185">Reference proteome</keyword>
<reference evidence="9 10" key="1">
    <citation type="submission" date="2024-01" db="EMBL/GenBank/DDBJ databases">
        <title>The genomes of 5 underutilized Papilionoideae crops provide insights into root nodulation and disease resistanc.</title>
        <authorList>
            <person name="Yuan L."/>
        </authorList>
    </citation>
    <scope>NUCLEOTIDE SEQUENCE [LARGE SCALE GENOMIC DNA]</scope>
    <source>
        <strain evidence="9">ZHUSHIDOU_FW_LH</strain>
        <tissue evidence="9">Leaf</tissue>
    </source>
</reference>
<keyword evidence="3" id="KW-0007">Acetylation</keyword>
<dbReference type="GO" id="GO:0005634">
    <property type="term" value="C:nucleus"/>
    <property type="evidence" value="ECO:0007669"/>
    <property type="project" value="UniProtKB-SubCell"/>
</dbReference>
<dbReference type="InterPro" id="IPR008207">
    <property type="entry name" value="Sig_transdc_His_kin_Hpt_dom"/>
</dbReference>
<dbReference type="GO" id="GO:0005829">
    <property type="term" value="C:cytosol"/>
    <property type="evidence" value="ECO:0007669"/>
    <property type="project" value="UniProtKB-SubCell"/>
</dbReference>
<gene>
    <name evidence="9" type="ORF">RIF29_23242</name>
</gene>
<dbReference type="EMBL" id="JAYWIO010000004">
    <property type="protein sequence ID" value="KAK7270240.1"/>
    <property type="molecule type" value="Genomic_DNA"/>
</dbReference>
<keyword evidence="4 7" id="KW-0902">Two-component regulatory system</keyword>
<comment type="caution">
    <text evidence="9">The sequence shown here is derived from an EMBL/GenBank/DDBJ whole genome shotgun (WGS) entry which is preliminary data.</text>
</comment>
<dbReference type="SUPFAM" id="SSF47226">
    <property type="entry name" value="Histidine-containing phosphotransfer domain, HPT domain"/>
    <property type="match status" value="1"/>
</dbReference>
<dbReference type="PROSITE" id="PS50894">
    <property type="entry name" value="HPT"/>
    <property type="match status" value="1"/>
</dbReference>
<feature type="domain" description="HPt" evidence="8">
    <location>
        <begin position="81"/>
        <end position="183"/>
    </location>
</feature>
<dbReference type="GO" id="GO:0000160">
    <property type="term" value="P:phosphorelay signal transduction system"/>
    <property type="evidence" value="ECO:0007669"/>
    <property type="project" value="UniProtKB-UniRule"/>
</dbReference>
<dbReference type="InterPro" id="IPR036641">
    <property type="entry name" value="HPT_dom_sf"/>
</dbReference>
<evidence type="ECO:0000256" key="4">
    <source>
        <dbReference type="ARBA" id="ARBA00023012"/>
    </source>
</evidence>
<dbReference type="GO" id="GO:0009736">
    <property type="term" value="P:cytokinin-activated signaling pathway"/>
    <property type="evidence" value="ECO:0007669"/>
    <property type="project" value="UniProtKB-KW"/>
</dbReference>
<evidence type="ECO:0000256" key="1">
    <source>
        <dbReference type="ARBA" id="ARBA00022490"/>
    </source>
</evidence>
<keyword evidence="2 7" id="KW-0932">Cytokinin signaling pathway</keyword>
<dbReference type="Proteomes" id="UP001372338">
    <property type="component" value="Unassembled WGS sequence"/>
</dbReference>
<sequence length="194" mass="22328">MKIVKGQLNFIVLLHVSEIWIHKHMYVAGKTGRSVQILFPLSSLKLTTWQRQLRDHQASMIREGFLDDQFIQLQKLQDESTPDFVIEVITMFFDDSENLLNNMKRALEQSPVDFRQLDAHVHQYKGSSASVGAARVKNVCASFRNFCDTQNLEGCVRCLQQLQHEYSLLKNNLQHLFRLQQQIQAAGGSIPTIE</sequence>
<keyword evidence="6" id="KW-0597">Phosphoprotein</keyword>
<evidence type="ECO:0000313" key="9">
    <source>
        <dbReference type="EMBL" id="KAK7270240.1"/>
    </source>
</evidence>
<dbReference type="GO" id="GO:0009927">
    <property type="term" value="F:histidine phosphotransfer kinase activity"/>
    <property type="evidence" value="ECO:0007669"/>
    <property type="project" value="UniProtKB-UniRule"/>
</dbReference>
<evidence type="ECO:0000256" key="5">
    <source>
        <dbReference type="ARBA" id="ARBA00023242"/>
    </source>
</evidence>
<dbReference type="GO" id="GO:0043424">
    <property type="term" value="F:protein histidine kinase binding"/>
    <property type="evidence" value="ECO:0007669"/>
    <property type="project" value="UniProtKB-UniRule"/>
</dbReference>
<evidence type="ECO:0000256" key="2">
    <source>
        <dbReference type="ARBA" id="ARBA00022864"/>
    </source>
</evidence>
<evidence type="ECO:0000256" key="7">
    <source>
        <dbReference type="RuleBase" id="RU369004"/>
    </source>
</evidence>
<evidence type="ECO:0000313" key="10">
    <source>
        <dbReference type="Proteomes" id="UP001372338"/>
    </source>
</evidence>
<keyword evidence="1" id="KW-0963">Cytoplasm</keyword>
<comment type="domain">
    <text evidence="7">Histidine-containing phosphotransfer domain (HPt) contains an active histidine that mediates the phosphotransfer.</text>
</comment>
<keyword evidence="5" id="KW-0539">Nucleus</keyword>
<dbReference type="PANTHER" id="PTHR28242">
    <property type="entry name" value="PHOSPHORELAY INTERMEDIATE PROTEIN YPD1"/>
    <property type="match status" value="1"/>
</dbReference>
<evidence type="ECO:0000256" key="6">
    <source>
        <dbReference type="PROSITE-ProRule" id="PRU00110"/>
    </source>
</evidence>
<organism evidence="9 10">
    <name type="scientific">Crotalaria pallida</name>
    <name type="common">Smooth rattlebox</name>
    <name type="synonym">Crotalaria striata</name>
    <dbReference type="NCBI Taxonomy" id="3830"/>
    <lineage>
        <taxon>Eukaryota</taxon>
        <taxon>Viridiplantae</taxon>
        <taxon>Streptophyta</taxon>
        <taxon>Embryophyta</taxon>
        <taxon>Tracheophyta</taxon>
        <taxon>Spermatophyta</taxon>
        <taxon>Magnoliopsida</taxon>
        <taxon>eudicotyledons</taxon>
        <taxon>Gunneridae</taxon>
        <taxon>Pentapetalae</taxon>
        <taxon>rosids</taxon>
        <taxon>fabids</taxon>
        <taxon>Fabales</taxon>
        <taxon>Fabaceae</taxon>
        <taxon>Papilionoideae</taxon>
        <taxon>50 kb inversion clade</taxon>
        <taxon>genistoids sensu lato</taxon>
        <taxon>core genistoids</taxon>
        <taxon>Crotalarieae</taxon>
        <taxon>Crotalaria</taxon>
    </lineage>
</organism>
<evidence type="ECO:0000259" key="8">
    <source>
        <dbReference type="PROSITE" id="PS50894"/>
    </source>
</evidence>
<dbReference type="PANTHER" id="PTHR28242:SF13">
    <property type="entry name" value="HISTIDINE-CONTAINING PHOSPHOTRANSFER PROTEIN 5"/>
    <property type="match status" value="1"/>
</dbReference>
<evidence type="ECO:0000256" key="3">
    <source>
        <dbReference type="ARBA" id="ARBA00022990"/>
    </source>
</evidence>
<comment type="subcellular location">
    <subcellularLocation>
        <location evidence="7">Cytoplasm</location>
        <location evidence="7">Cytosol</location>
    </subcellularLocation>
    <subcellularLocation>
        <location evidence="7">Nucleus</location>
    </subcellularLocation>
</comment>
<dbReference type="FunFam" id="1.20.120.160:FF:000001">
    <property type="entry name" value="Histidine-containing phosphotransfer protein 1"/>
    <property type="match status" value="1"/>
</dbReference>
<accession>A0AAN9FA63</accession>
<name>A0AAN9FA63_CROPI</name>